<proteinExistence type="predicted"/>
<dbReference type="InterPro" id="IPR036397">
    <property type="entry name" value="RNaseH_sf"/>
</dbReference>
<protein>
    <recommendedName>
        <fullName evidence="2">Holliday junction resolvase</fullName>
    </recommendedName>
</protein>
<name>A0A481YZC7_9VIRU</name>
<gene>
    <name evidence="1" type="ORF">LCMiAC01_00240</name>
</gene>
<evidence type="ECO:0008006" key="2">
    <source>
        <dbReference type="Google" id="ProtNLM"/>
    </source>
</evidence>
<sequence length="311" mass="36496">MTSKICSWDVGIKNLAYCIIHKTGNKYEIKRWDIINLVKDDDKRCGGLTKKKTVCGKRAKYSGVMNNVVKYYCKTHCKQYKPQKDGWETKLMTPIDKKGEHECAYLLPKKQQECGKKAHFLDNSIDNMYYCNAHRKIVIKKIEKKNELKKFKRKKCTSKDTLILGEKMYTELDKIKELLDVDEVLIENQPSLINPVMKTIASLLFGYFIMRGNVDRKNGNKINVKWVSPCTKLKVNDDNTLELVKHVKNVKNAKNASEKYKMTKQLSIKYTKILLKNDKKWLDHLETYVKKDDLSDSFLFSYYTLYKQNKK</sequence>
<dbReference type="EMBL" id="MK500388">
    <property type="protein sequence ID" value="QBK88360.1"/>
    <property type="molecule type" value="Genomic_DNA"/>
</dbReference>
<dbReference type="Gene3D" id="3.30.420.10">
    <property type="entry name" value="Ribonuclease H-like superfamily/Ribonuclease H"/>
    <property type="match status" value="1"/>
</dbReference>
<reference evidence="1" key="1">
    <citation type="journal article" date="2019" name="MBio">
        <title>Virus Genomes from Deep Sea Sediments Expand the Ocean Megavirome and Support Independent Origins of Viral Gigantism.</title>
        <authorList>
            <person name="Backstrom D."/>
            <person name="Yutin N."/>
            <person name="Jorgensen S.L."/>
            <person name="Dharamshi J."/>
            <person name="Homa F."/>
            <person name="Zaremba-Niedwiedzka K."/>
            <person name="Spang A."/>
            <person name="Wolf Y.I."/>
            <person name="Koonin E.V."/>
            <person name="Ettema T.J."/>
        </authorList>
    </citation>
    <scope>NUCLEOTIDE SEQUENCE</scope>
</reference>
<evidence type="ECO:0000313" key="1">
    <source>
        <dbReference type="EMBL" id="QBK88360.1"/>
    </source>
</evidence>
<dbReference type="SUPFAM" id="SSF53098">
    <property type="entry name" value="Ribonuclease H-like"/>
    <property type="match status" value="2"/>
</dbReference>
<organism evidence="1">
    <name type="scientific">Mimivirus LCMiAC01</name>
    <dbReference type="NCBI Taxonomy" id="2506608"/>
    <lineage>
        <taxon>Viruses</taxon>
        <taxon>Varidnaviria</taxon>
        <taxon>Bamfordvirae</taxon>
        <taxon>Nucleocytoviricota</taxon>
        <taxon>Megaviricetes</taxon>
        <taxon>Imitervirales</taxon>
        <taxon>Mimiviridae</taxon>
        <taxon>Klosneuvirinae</taxon>
    </lineage>
</organism>
<dbReference type="InterPro" id="IPR012337">
    <property type="entry name" value="RNaseH-like_sf"/>
</dbReference>
<accession>A0A481YZC7</accession>
<dbReference type="GO" id="GO:0003676">
    <property type="term" value="F:nucleic acid binding"/>
    <property type="evidence" value="ECO:0007669"/>
    <property type="project" value="InterPro"/>
</dbReference>